<evidence type="ECO:0000313" key="2">
    <source>
        <dbReference type="EMBL" id="AWB20813.1"/>
    </source>
</evidence>
<dbReference type="RefSeq" id="WP_099952703.1">
    <property type="nucleotide sequence ID" value="NZ_CP028843.1"/>
</dbReference>
<organism evidence="2 3">
    <name type="scientific">Methylobacterium currus</name>
    <dbReference type="NCBI Taxonomy" id="2051553"/>
    <lineage>
        <taxon>Bacteria</taxon>
        <taxon>Pseudomonadati</taxon>
        <taxon>Pseudomonadota</taxon>
        <taxon>Alphaproteobacteria</taxon>
        <taxon>Hyphomicrobiales</taxon>
        <taxon>Methylobacteriaceae</taxon>
        <taxon>Methylobacterium</taxon>
    </lineage>
</organism>
<accession>A0A2R4WGZ8</accession>
<proteinExistence type="predicted"/>
<keyword evidence="3" id="KW-1185">Reference proteome</keyword>
<name>A0A2R4WGZ8_9HYPH</name>
<dbReference type="Pfam" id="PF14384">
    <property type="entry name" value="BrnA_antitoxin"/>
    <property type="match status" value="1"/>
</dbReference>
<sequence length="104" mass="11467">MTGTSKPERPSLLTSEEDWDIDGEIPPPTAEELAQLRPARKVLPPEVYAAPPSRGGRPRAERPKQLVSLRLDPDVVETFKATGPGWQTRMNEVLAEAARKLRAA</sequence>
<dbReference type="InterPro" id="IPR025528">
    <property type="entry name" value="BrnA_antitoxin"/>
</dbReference>
<reference evidence="2 3" key="1">
    <citation type="submission" date="2018-04" db="EMBL/GenBank/DDBJ databases">
        <title>Methylobacterium sp. PR1016A genome.</title>
        <authorList>
            <person name="Park W."/>
        </authorList>
    </citation>
    <scope>NUCLEOTIDE SEQUENCE [LARGE SCALE GENOMIC DNA]</scope>
    <source>
        <strain evidence="2 3">PR1016A</strain>
    </source>
</reference>
<dbReference type="OrthoDB" id="361944at2"/>
<gene>
    <name evidence="2" type="ORF">DA075_07715</name>
</gene>
<evidence type="ECO:0000256" key="1">
    <source>
        <dbReference type="SAM" id="MobiDB-lite"/>
    </source>
</evidence>
<dbReference type="AlphaFoldDB" id="A0A2R4WGZ8"/>
<evidence type="ECO:0000313" key="3">
    <source>
        <dbReference type="Proteomes" id="UP000244755"/>
    </source>
</evidence>
<dbReference type="Proteomes" id="UP000244755">
    <property type="component" value="Chromosome 1"/>
</dbReference>
<feature type="region of interest" description="Disordered" evidence="1">
    <location>
        <begin position="1"/>
        <end position="67"/>
    </location>
</feature>
<protein>
    <recommendedName>
        <fullName evidence="4">BrnA antitoxin family protein</fullName>
    </recommendedName>
</protein>
<dbReference type="EMBL" id="CP028843">
    <property type="protein sequence ID" value="AWB20813.1"/>
    <property type="molecule type" value="Genomic_DNA"/>
</dbReference>
<evidence type="ECO:0008006" key="4">
    <source>
        <dbReference type="Google" id="ProtNLM"/>
    </source>
</evidence>
<dbReference type="KEGG" id="mee:DA075_07715"/>